<protein>
    <submittedName>
        <fullName evidence="2">Uncharacterized protein</fullName>
    </submittedName>
</protein>
<dbReference type="AlphaFoldDB" id="X1RTZ1"/>
<evidence type="ECO:0000256" key="1">
    <source>
        <dbReference type="SAM" id="Phobius"/>
    </source>
</evidence>
<gene>
    <name evidence="2" type="ORF">S12H4_23431</name>
</gene>
<sequence length="36" mass="4310">MRKASYSVTRMQRHGYVFILPTLIFFSIFLIYPIIS</sequence>
<dbReference type="EMBL" id="BARW01012447">
    <property type="protein sequence ID" value="GAI84222.1"/>
    <property type="molecule type" value="Genomic_DNA"/>
</dbReference>
<accession>X1RTZ1</accession>
<keyword evidence="1" id="KW-0812">Transmembrane</keyword>
<feature type="transmembrane region" description="Helical" evidence="1">
    <location>
        <begin position="16"/>
        <end position="35"/>
    </location>
</feature>
<comment type="caution">
    <text evidence="2">The sequence shown here is derived from an EMBL/GenBank/DDBJ whole genome shotgun (WGS) entry which is preliminary data.</text>
</comment>
<proteinExistence type="predicted"/>
<feature type="non-terminal residue" evidence="2">
    <location>
        <position position="36"/>
    </location>
</feature>
<name>X1RTZ1_9ZZZZ</name>
<organism evidence="2">
    <name type="scientific">marine sediment metagenome</name>
    <dbReference type="NCBI Taxonomy" id="412755"/>
    <lineage>
        <taxon>unclassified sequences</taxon>
        <taxon>metagenomes</taxon>
        <taxon>ecological metagenomes</taxon>
    </lineage>
</organism>
<evidence type="ECO:0000313" key="2">
    <source>
        <dbReference type="EMBL" id="GAI84222.1"/>
    </source>
</evidence>
<keyword evidence="1" id="KW-1133">Transmembrane helix</keyword>
<keyword evidence="1" id="KW-0472">Membrane</keyword>
<reference evidence="2" key="1">
    <citation type="journal article" date="2014" name="Front. Microbiol.">
        <title>High frequency of phylogenetically diverse reductive dehalogenase-homologous genes in deep subseafloor sedimentary metagenomes.</title>
        <authorList>
            <person name="Kawai M."/>
            <person name="Futagami T."/>
            <person name="Toyoda A."/>
            <person name="Takaki Y."/>
            <person name="Nishi S."/>
            <person name="Hori S."/>
            <person name="Arai W."/>
            <person name="Tsubouchi T."/>
            <person name="Morono Y."/>
            <person name="Uchiyama I."/>
            <person name="Ito T."/>
            <person name="Fujiyama A."/>
            <person name="Inagaki F."/>
            <person name="Takami H."/>
        </authorList>
    </citation>
    <scope>NUCLEOTIDE SEQUENCE</scope>
    <source>
        <strain evidence="2">Expedition CK06-06</strain>
    </source>
</reference>